<dbReference type="GO" id="GO:0004519">
    <property type="term" value="F:endonuclease activity"/>
    <property type="evidence" value="ECO:0007669"/>
    <property type="project" value="UniProtKB-KW"/>
</dbReference>
<keyword evidence="1" id="KW-0645">Protease</keyword>
<dbReference type="CDD" id="cd09274">
    <property type="entry name" value="RNase_HI_RT_Ty3"/>
    <property type="match status" value="1"/>
</dbReference>
<dbReference type="PANTHER" id="PTHR37984:SF5">
    <property type="entry name" value="PROTEIN NYNRIN-LIKE"/>
    <property type="match status" value="1"/>
</dbReference>
<dbReference type="CDD" id="cd01647">
    <property type="entry name" value="RT_LTR"/>
    <property type="match status" value="1"/>
</dbReference>
<dbReference type="InterPro" id="IPR043502">
    <property type="entry name" value="DNA/RNA_pol_sf"/>
</dbReference>
<dbReference type="SUPFAM" id="SSF56672">
    <property type="entry name" value="DNA/RNA polymerases"/>
    <property type="match status" value="1"/>
</dbReference>
<organism evidence="10 11">
    <name type="scientific">Hibiscus trionum</name>
    <name type="common">Flower of an hour</name>
    <dbReference type="NCBI Taxonomy" id="183268"/>
    <lineage>
        <taxon>Eukaryota</taxon>
        <taxon>Viridiplantae</taxon>
        <taxon>Streptophyta</taxon>
        <taxon>Embryophyta</taxon>
        <taxon>Tracheophyta</taxon>
        <taxon>Spermatophyta</taxon>
        <taxon>Magnoliopsida</taxon>
        <taxon>eudicotyledons</taxon>
        <taxon>Gunneridae</taxon>
        <taxon>Pentapetalae</taxon>
        <taxon>rosids</taxon>
        <taxon>malvids</taxon>
        <taxon>Malvales</taxon>
        <taxon>Malvaceae</taxon>
        <taxon>Malvoideae</taxon>
        <taxon>Hibiscus</taxon>
    </lineage>
</organism>
<dbReference type="EMBL" id="BSYR01000014">
    <property type="protein sequence ID" value="GMI77951.1"/>
    <property type="molecule type" value="Genomic_DNA"/>
</dbReference>
<dbReference type="FunFam" id="3.10.20.370:FF:000001">
    <property type="entry name" value="Retrovirus-related Pol polyprotein from transposon 17.6-like protein"/>
    <property type="match status" value="1"/>
</dbReference>
<evidence type="ECO:0000259" key="9">
    <source>
        <dbReference type="PROSITE" id="PS50878"/>
    </source>
</evidence>
<dbReference type="InterPro" id="IPR000477">
    <property type="entry name" value="RT_dom"/>
</dbReference>
<dbReference type="GO" id="GO:0006508">
    <property type="term" value="P:proteolysis"/>
    <property type="evidence" value="ECO:0007669"/>
    <property type="project" value="UniProtKB-KW"/>
</dbReference>
<gene>
    <name evidence="10" type="ORF">HRI_001464400</name>
</gene>
<keyword evidence="5" id="KW-0255">Endonuclease</keyword>
<evidence type="ECO:0000256" key="5">
    <source>
        <dbReference type="ARBA" id="ARBA00022759"/>
    </source>
</evidence>
<dbReference type="Gene3D" id="3.10.10.10">
    <property type="entry name" value="HIV Type 1 Reverse Transcriptase, subunit A, domain 1"/>
    <property type="match status" value="1"/>
</dbReference>
<dbReference type="PROSITE" id="PS50878">
    <property type="entry name" value="RT_POL"/>
    <property type="match status" value="1"/>
</dbReference>
<keyword evidence="2" id="KW-0808">Transferase</keyword>
<comment type="caution">
    <text evidence="10">The sequence shown here is derived from an EMBL/GenBank/DDBJ whole genome shotgun (WGS) entry which is preliminary data.</text>
</comment>
<keyword evidence="11" id="KW-1185">Reference proteome</keyword>
<dbReference type="PANTHER" id="PTHR37984">
    <property type="entry name" value="PROTEIN CBG26694"/>
    <property type="match status" value="1"/>
</dbReference>
<dbReference type="Pfam" id="PF17919">
    <property type="entry name" value="RT_RNaseH_2"/>
    <property type="match status" value="1"/>
</dbReference>
<dbReference type="Gene3D" id="3.30.70.270">
    <property type="match status" value="2"/>
</dbReference>
<protein>
    <recommendedName>
        <fullName evidence="9">Reverse transcriptase domain-containing protein</fullName>
    </recommendedName>
</protein>
<proteinExistence type="predicted"/>
<keyword evidence="8" id="KW-0511">Multifunctional enzyme</keyword>
<evidence type="ECO:0000256" key="6">
    <source>
        <dbReference type="ARBA" id="ARBA00022801"/>
    </source>
</evidence>
<dbReference type="OrthoDB" id="1002013at2759"/>
<name>A0A9W7HIT4_HIBTR</name>
<keyword evidence="4" id="KW-0540">Nuclease</keyword>
<sequence length="386" mass="44363">MLASSIIQTSKSPFASPCLLVKKKDGSWRLCVDYRQLNAMTIKNKFPMPIVEDLLDELASAKFFSKIDLRSGYWQIRIKAEDVEKTAFRTHHGHFEFKVMPFGLTNAPATFQSLMNQLFAPYLRKFVLVFFDDILVYSKEWSTHLQQLKMVLELLQQHQLFAKRSKCFFGQEQVEYLGHIISAHGVSTDPTKVEAMKEWPLPKNLKSLRGFLGLTCYYRKFVRGYGSISRPLTNMLKKEKFQWTDEAKEAFEELKAAMCKAPVLALPNFQKPFHLEIDASSKGIGAVLTQEGRPVAYLSKALSSKHSDMSVYEREYLAILMAVTKWRHYLEGTPFIIKTDHEPLKHLLEQKLTTTIQKKGLTKFLGLDYVIQYRKGKSNLVADALS</sequence>
<accession>A0A9W7HIT4</accession>
<reference evidence="10" key="1">
    <citation type="submission" date="2023-05" db="EMBL/GenBank/DDBJ databases">
        <title>Genome and transcriptome analyses reveal genes involved in the formation of fine ridges on petal epidermal cells in Hibiscus trionum.</title>
        <authorList>
            <person name="Koshimizu S."/>
            <person name="Masuda S."/>
            <person name="Ishii T."/>
            <person name="Shirasu K."/>
            <person name="Hoshino A."/>
            <person name="Arita M."/>
        </authorList>
    </citation>
    <scope>NUCLEOTIDE SEQUENCE</scope>
    <source>
        <strain evidence="10">Hamamatsu line</strain>
    </source>
</reference>
<keyword evidence="3" id="KW-0548">Nucleotidyltransferase</keyword>
<evidence type="ECO:0000256" key="2">
    <source>
        <dbReference type="ARBA" id="ARBA00022679"/>
    </source>
</evidence>
<dbReference type="FunFam" id="3.10.10.10:FF:000007">
    <property type="entry name" value="Retrovirus-related Pol polyprotein from transposon 17.6-like Protein"/>
    <property type="match status" value="1"/>
</dbReference>
<dbReference type="AlphaFoldDB" id="A0A9W7HIT4"/>
<evidence type="ECO:0000313" key="10">
    <source>
        <dbReference type="EMBL" id="GMI77951.1"/>
    </source>
</evidence>
<dbReference type="GO" id="GO:0003964">
    <property type="term" value="F:RNA-directed DNA polymerase activity"/>
    <property type="evidence" value="ECO:0007669"/>
    <property type="project" value="UniProtKB-KW"/>
</dbReference>
<feature type="domain" description="Reverse transcriptase" evidence="9">
    <location>
        <begin position="2"/>
        <end position="181"/>
    </location>
</feature>
<dbReference type="Proteomes" id="UP001165190">
    <property type="component" value="Unassembled WGS sequence"/>
</dbReference>
<evidence type="ECO:0000256" key="8">
    <source>
        <dbReference type="ARBA" id="ARBA00023268"/>
    </source>
</evidence>
<evidence type="ECO:0000256" key="4">
    <source>
        <dbReference type="ARBA" id="ARBA00022722"/>
    </source>
</evidence>
<dbReference type="InterPro" id="IPR041577">
    <property type="entry name" value="RT_RNaseH_2"/>
</dbReference>
<dbReference type="Pfam" id="PF00078">
    <property type="entry name" value="RVT_1"/>
    <property type="match status" value="1"/>
</dbReference>
<keyword evidence="7" id="KW-0695">RNA-directed DNA polymerase</keyword>
<keyword evidence="6" id="KW-0378">Hydrolase</keyword>
<dbReference type="InterPro" id="IPR050951">
    <property type="entry name" value="Retrovirus_Pol_polyprotein"/>
</dbReference>
<dbReference type="FunFam" id="3.30.70.270:FF:000020">
    <property type="entry name" value="Transposon Tf2-6 polyprotein-like Protein"/>
    <property type="match status" value="1"/>
</dbReference>
<dbReference type="InterPro" id="IPR043128">
    <property type="entry name" value="Rev_trsase/Diguanyl_cyclase"/>
</dbReference>
<evidence type="ECO:0000256" key="7">
    <source>
        <dbReference type="ARBA" id="ARBA00022918"/>
    </source>
</evidence>
<evidence type="ECO:0000313" key="11">
    <source>
        <dbReference type="Proteomes" id="UP001165190"/>
    </source>
</evidence>
<evidence type="ECO:0000256" key="1">
    <source>
        <dbReference type="ARBA" id="ARBA00022670"/>
    </source>
</evidence>
<dbReference type="GO" id="GO:0008233">
    <property type="term" value="F:peptidase activity"/>
    <property type="evidence" value="ECO:0007669"/>
    <property type="project" value="UniProtKB-KW"/>
</dbReference>
<evidence type="ECO:0000256" key="3">
    <source>
        <dbReference type="ARBA" id="ARBA00022695"/>
    </source>
</evidence>